<feature type="region of interest" description="Disordered" evidence="1">
    <location>
        <begin position="1"/>
        <end position="214"/>
    </location>
</feature>
<feature type="compositionally biased region" description="Basic and acidic residues" evidence="1">
    <location>
        <begin position="41"/>
        <end position="57"/>
    </location>
</feature>
<evidence type="ECO:0000259" key="2">
    <source>
        <dbReference type="PROSITE" id="PS51286"/>
    </source>
</evidence>
<dbReference type="AlphaFoldDB" id="A0A7S3NMY1"/>
<dbReference type="PROSITE" id="PS51286">
    <property type="entry name" value="RAP"/>
    <property type="match status" value="1"/>
</dbReference>
<gene>
    <name evidence="3" type="ORF">ALAG00032_LOCUS11615</name>
</gene>
<sequence length="908" mass="103209">MSSEEKIRRPFSRSESVPDEQLKTRHQSRSRSPARNSNRSPIREGRSHSRSPRDHFSARGKARTFSRSISPIPRQEPRRERGRSLSPRRRRSYSRSPPRRRRSYSRSPPRRRRSYSGSPPRRRRSYSRSPPRRRRSYSRSPPRRRERKRSRSHSPPRRSHRSRSPLDDRRSRYSRYDDPNSSKRKGNNQYKESSPIQTKNIPRNPNEASRQEQCDWTREMTAPSATYESVLALFDAQGHRFESRNLSTCAHRAAKYGGKHNIYLQKDDRMRRLADACRERVKEFDGRGLSIILWAFATAGVEVPALFHAIESEALLKMNTFEVVELTNTVWSFALARIDAPALFRLIAQVALPKIKNFGSQNLANFIWAYSMVKIDAPLLFEAIKDESLKKINEFGTQTIENLLCGFAHIHNIDITELFNACEKVILNKLSEFKLIQLCGILSSFATVRVQASNLFHQIAQSIQQNPKRIQGLNVKPLASLAYAFASMQISIPSLFKSIAQTAIEKLKDTVPQKFVNAPKSYTPQNLTSLAWAFAAIGMGQDANALFHTIGQVAQNNINQFSPQDLANLSWAFAACNIKAPELFQTIAQAAPTMLSDFSPQNLANIAWAFASMNIDAVILFHEIAQVSISKLDTGFKPQVFSNIAWAFASAGIDASIFFSKMADTALPMLADFTPQSLTSLAWAFATLGFDSSFHFFSAIANVTLTKLDDFLPPHLAKMCWTFACIAWSQFDFFNSLLVAAVAHQDKFDDTALAELHLVSIHFQVEFPDQVFPLAQMKERLQLAYQALQNADQSEKVQDNVATALIKMKWGSLNDFNKYFVQGIKLQFPKPDTKTAIIIDGPIYFLKGKENSHIENGPLRFKLRLLEKLGWTIGHIPYYEWESLGEDTAQQASYLQKKLQTLSPIASE</sequence>
<dbReference type="GO" id="GO:0005759">
    <property type="term" value="C:mitochondrial matrix"/>
    <property type="evidence" value="ECO:0007669"/>
    <property type="project" value="TreeGrafter"/>
</dbReference>
<dbReference type="PANTHER" id="PTHR21228:SF40">
    <property type="entry name" value="LD45607P"/>
    <property type="match status" value="1"/>
</dbReference>
<organism evidence="3">
    <name type="scientific">Aureoumbra lagunensis</name>
    <dbReference type="NCBI Taxonomy" id="44058"/>
    <lineage>
        <taxon>Eukaryota</taxon>
        <taxon>Sar</taxon>
        <taxon>Stramenopiles</taxon>
        <taxon>Ochrophyta</taxon>
        <taxon>Pelagophyceae</taxon>
        <taxon>Pelagomonadales</taxon>
        <taxon>Aureoumbra</taxon>
    </lineage>
</organism>
<dbReference type="InterPro" id="IPR013584">
    <property type="entry name" value="RAP"/>
</dbReference>
<dbReference type="EMBL" id="HBIJ01017459">
    <property type="protein sequence ID" value="CAE0370836.1"/>
    <property type="molecule type" value="Transcribed_RNA"/>
</dbReference>
<feature type="domain" description="RAP" evidence="2">
    <location>
        <begin position="835"/>
        <end position="897"/>
    </location>
</feature>
<dbReference type="Pfam" id="PF26188">
    <property type="entry name" value="RESC6"/>
    <property type="match status" value="1"/>
</dbReference>
<dbReference type="SMART" id="SM00952">
    <property type="entry name" value="RAP"/>
    <property type="match status" value="1"/>
</dbReference>
<proteinExistence type="predicted"/>
<dbReference type="GO" id="GO:0000963">
    <property type="term" value="P:mitochondrial RNA processing"/>
    <property type="evidence" value="ECO:0007669"/>
    <property type="project" value="TreeGrafter"/>
</dbReference>
<feature type="compositionally biased region" description="Basic and acidic residues" evidence="1">
    <location>
        <begin position="164"/>
        <end position="181"/>
    </location>
</feature>
<accession>A0A7S3NMY1</accession>
<dbReference type="GO" id="GO:0003723">
    <property type="term" value="F:RNA binding"/>
    <property type="evidence" value="ECO:0007669"/>
    <property type="project" value="TreeGrafter"/>
</dbReference>
<dbReference type="PANTHER" id="PTHR21228">
    <property type="entry name" value="FAST LEU-RICH DOMAIN-CONTAINING"/>
    <property type="match status" value="1"/>
</dbReference>
<dbReference type="Pfam" id="PF08373">
    <property type="entry name" value="RAP"/>
    <property type="match status" value="1"/>
</dbReference>
<feature type="compositionally biased region" description="Low complexity" evidence="1">
    <location>
        <begin position="30"/>
        <end position="40"/>
    </location>
</feature>
<dbReference type="GO" id="GO:0035770">
    <property type="term" value="C:ribonucleoprotein granule"/>
    <property type="evidence" value="ECO:0007669"/>
    <property type="project" value="TreeGrafter"/>
</dbReference>
<protein>
    <recommendedName>
        <fullName evidence="2">RAP domain-containing protein</fullName>
    </recommendedName>
</protein>
<feature type="compositionally biased region" description="Basic residues" evidence="1">
    <location>
        <begin position="86"/>
        <end position="163"/>
    </location>
</feature>
<dbReference type="InterPro" id="IPR058917">
    <property type="entry name" value="RESC6_dom"/>
</dbReference>
<dbReference type="GO" id="GO:0044528">
    <property type="term" value="P:regulation of mitochondrial mRNA stability"/>
    <property type="evidence" value="ECO:0007669"/>
    <property type="project" value="TreeGrafter"/>
</dbReference>
<feature type="compositionally biased region" description="Polar residues" evidence="1">
    <location>
        <begin position="187"/>
        <end position="208"/>
    </location>
</feature>
<evidence type="ECO:0000256" key="1">
    <source>
        <dbReference type="SAM" id="MobiDB-lite"/>
    </source>
</evidence>
<dbReference type="InterPro" id="IPR050870">
    <property type="entry name" value="FAST_kinase"/>
</dbReference>
<name>A0A7S3NMY1_9STRA</name>
<evidence type="ECO:0000313" key="3">
    <source>
        <dbReference type="EMBL" id="CAE0370836.1"/>
    </source>
</evidence>
<reference evidence="3" key="1">
    <citation type="submission" date="2021-01" db="EMBL/GenBank/DDBJ databases">
        <authorList>
            <person name="Corre E."/>
            <person name="Pelletier E."/>
            <person name="Niang G."/>
            <person name="Scheremetjew M."/>
            <person name="Finn R."/>
            <person name="Kale V."/>
            <person name="Holt S."/>
            <person name="Cochrane G."/>
            <person name="Meng A."/>
            <person name="Brown T."/>
            <person name="Cohen L."/>
        </authorList>
    </citation>
    <scope>NUCLEOTIDE SEQUENCE</scope>
    <source>
        <strain evidence="3">CCMP1510</strain>
    </source>
</reference>